<dbReference type="UniPathway" id="UPA00908">
    <property type="reaction ID" value="UER00884"/>
</dbReference>
<feature type="domain" description="ACT" evidence="5">
    <location>
        <begin position="648"/>
        <end position="721"/>
    </location>
</feature>
<dbReference type="GO" id="GO:0015970">
    <property type="term" value="P:guanosine tetraphosphate biosynthetic process"/>
    <property type="evidence" value="ECO:0007669"/>
    <property type="project" value="UniProtKB-UniPathway"/>
</dbReference>
<dbReference type="Gene3D" id="3.10.20.30">
    <property type="match status" value="1"/>
</dbReference>
<dbReference type="InterPro" id="IPR002912">
    <property type="entry name" value="ACT_dom"/>
</dbReference>
<dbReference type="Pfam" id="PF13328">
    <property type="entry name" value="HD_4"/>
    <property type="match status" value="1"/>
</dbReference>
<dbReference type="InterPro" id="IPR003607">
    <property type="entry name" value="HD/PDEase_dom"/>
</dbReference>
<evidence type="ECO:0000256" key="4">
    <source>
        <dbReference type="RuleBase" id="RU003847"/>
    </source>
</evidence>
<name>A0A1W1VQP2_DESTI</name>
<evidence type="ECO:0000256" key="1">
    <source>
        <dbReference type="ARBA" id="ARBA00004976"/>
    </source>
</evidence>
<dbReference type="InterPro" id="IPR006674">
    <property type="entry name" value="HD_domain"/>
</dbReference>
<dbReference type="OrthoDB" id="9805041at2"/>
<dbReference type="SUPFAM" id="SSF81271">
    <property type="entry name" value="TGS-like"/>
    <property type="match status" value="1"/>
</dbReference>
<dbReference type="STRING" id="656914.SAMN00017405_0460"/>
<dbReference type="InterPro" id="IPR007685">
    <property type="entry name" value="RelA_SpoT"/>
</dbReference>
<proteinExistence type="inferred from homology"/>
<dbReference type="CDD" id="cd00077">
    <property type="entry name" value="HDc"/>
    <property type="match status" value="1"/>
</dbReference>
<dbReference type="InterPro" id="IPR004095">
    <property type="entry name" value="TGS"/>
</dbReference>
<evidence type="ECO:0000259" key="7">
    <source>
        <dbReference type="PROSITE" id="PS51880"/>
    </source>
</evidence>
<dbReference type="PANTHER" id="PTHR21262:SF31">
    <property type="entry name" value="GTP PYROPHOSPHOKINASE"/>
    <property type="match status" value="1"/>
</dbReference>
<dbReference type="Gene3D" id="3.30.70.260">
    <property type="match status" value="1"/>
</dbReference>
<dbReference type="Proteomes" id="UP000192731">
    <property type="component" value="Unassembled WGS sequence"/>
</dbReference>
<dbReference type="InterPro" id="IPR045600">
    <property type="entry name" value="RelA/SpoT_AH_RIS"/>
</dbReference>
<dbReference type="SMART" id="SM00954">
    <property type="entry name" value="RelA_SpoT"/>
    <property type="match status" value="1"/>
</dbReference>
<dbReference type="Gene3D" id="3.30.460.10">
    <property type="entry name" value="Beta Polymerase, domain 2"/>
    <property type="match status" value="1"/>
</dbReference>
<feature type="domain" description="TGS" evidence="7">
    <location>
        <begin position="385"/>
        <end position="446"/>
    </location>
</feature>
<dbReference type="SMART" id="SM00471">
    <property type="entry name" value="HDc"/>
    <property type="match status" value="1"/>
</dbReference>
<dbReference type="FunFam" id="3.30.460.10:FF:000001">
    <property type="entry name" value="GTP pyrophosphokinase RelA"/>
    <property type="match status" value="1"/>
</dbReference>
<dbReference type="Gene3D" id="1.10.3210.10">
    <property type="entry name" value="Hypothetical protein af1432"/>
    <property type="match status" value="1"/>
</dbReference>
<sequence>MPIQELLTQVLQNNSKADVELIKRAYNYAKDAHEGQLRNSGEPYITHPLAIAHILASLGLDAATIAAGLLHDVVEDTDIDIKEIENKFGDEIALLVDGVTKLSRIEYKSKELRQIESYRKMFLAMSKDIRVMLIKLADRLHNMRTLKHQSFWKQREIAKETLEIFSPLASRLGIFKIKWELDDLSLRYLEPEKYYYLVEQISMKRKEREEFINRVIETLNDEITNKANIEADISGRPKHFYSIYVKMEKKGKDLNEIYDLIAIRIIVNSVKDCYGTLGIIHTLWKPIPGRFKDYIAMPKPNLYQSLHTSVIGPKGNPLEIQIRTWDMHRTAEYGIAAHWLYKEASKQKTQVGDQLTWLKQIKELQNELQDPKEFMETLKLDLFTDLVFIFSPKGDVYELPAGSTPIDFAYRVHTEIGHSCIGSKVNSRIVPLDYELKTGDIVEVLTTKQANGPSRDWIKMVKSSQAKNKIRQWFKREKREVNYIRGKETLEKELRKQGLDENTLTKPDKLSNIAKKLGFNNNEDLLVAIGDGAVTSAQVILKLKDEYGKETKIIDTNELLVVKQPQKLSSNQNSQGVRIKGIDNVLVRFSRCCNPLPGDKIIGFITRGRGVSIHREDCPNVKVYKIEEPERLLEAAWDEVKKSNFQVEIKIVALDRLRLTSEVMLIIGDSRTHINGINARVKRGYAYIDVKVSVNNLEELNILIEKIRRVKDVVEVQRITPAPAKS</sequence>
<comment type="catalytic activity">
    <reaction evidence="3">
        <text>GTP + ATP = guanosine 3'-diphosphate 5'-triphosphate + AMP</text>
        <dbReference type="Rhea" id="RHEA:22088"/>
        <dbReference type="ChEBI" id="CHEBI:30616"/>
        <dbReference type="ChEBI" id="CHEBI:37565"/>
        <dbReference type="ChEBI" id="CHEBI:142410"/>
        <dbReference type="ChEBI" id="CHEBI:456215"/>
        <dbReference type="EC" id="2.7.6.5"/>
    </reaction>
</comment>
<dbReference type="SUPFAM" id="SSF109604">
    <property type="entry name" value="HD-domain/PDEase-like"/>
    <property type="match status" value="1"/>
</dbReference>
<comment type="similarity">
    <text evidence="4">Belongs to the relA/spoT family.</text>
</comment>
<evidence type="ECO:0000313" key="9">
    <source>
        <dbReference type="Proteomes" id="UP000192731"/>
    </source>
</evidence>
<dbReference type="PROSITE" id="PS51831">
    <property type="entry name" value="HD"/>
    <property type="match status" value="1"/>
</dbReference>
<keyword evidence="8" id="KW-0808">Transferase</keyword>
<dbReference type="SUPFAM" id="SSF55021">
    <property type="entry name" value="ACT-like"/>
    <property type="match status" value="1"/>
</dbReference>
<dbReference type="PROSITE" id="PS51671">
    <property type="entry name" value="ACT"/>
    <property type="match status" value="1"/>
</dbReference>
<dbReference type="Pfam" id="PF19296">
    <property type="entry name" value="RelA_AH_RIS"/>
    <property type="match status" value="1"/>
</dbReference>
<keyword evidence="9" id="KW-1185">Reference proteome</keyword>
<dbReference type="SUPFAM" id="SSF81301">
    <property type="entry name" value="Nucleotidyltransferase"/>
    <property type="match status" value="1"/>
</dbReference>
<dbReference type="InterPro" id="IPR045865">
    <property type="entry name" value="ACT-like_dom_sf"/>
</dbReference>
<dbReference type="AlphaFoldDB" id="A0A1W1VQP2"/>
<dbReference type="NCBIfam" id="TIGR00691">
    <property type="entry name" value="spoT_relA"/>
    <property type="match status" value="1"/>
</dbReference>
<dbReference type="CDD" id="cd04876">
    <property type="entry name" value="ACT_RelA-SpoT"/>
    <property type="match status" value="1"/>
</dbReference>
<comment type="function">
    <text evidence="4">In eubacteria ppGpp (guanosine 3'-diphosphate 5'-diphosphate) is a mediator of the stringent response that coordinates a variety of cellular activities in response to changes in nutritional abundance.</text>
</comment>
<reference evidence="8 9" key="1">
    <citation type="submission" date="2017-04" db="EMBL/GenBank/DDBJ databases">
        <authorList>
            <person name="Afonso C.L."/>
            <person name="Miller P.J."/>
            <person name="Scott M.A."/>
            <person name="Spackman E."/>
            <person name="Goraichik I."/>
            <person name="Dimitrov K.M."/>
            <person name="Suarez D.L."/>
            <person name="Swayne D.E."/>
        </authorList>
    </citation>
    <scope>NUCLEOTIDE SEQUENCE [LARGE SCALE GENOMIC DNA]</scope>
    <source>
        <strain evidence="8 9">DSM 11270</strain>
    </source>
</reference>
<dbReference type="PROSITE" id="PS51880">
    <property type="entry name" value="TGS"/>
    <property type="match status" value="1"/>
</dbReference>
<keyword evidence="8" id="KW-0418">Kinase</keyword>
<organism evidence="8 9">
    <name type="scientific">Desulfonispora thiosulfatigenes DSM 11270</name>
    <dbReference type="NCBI Taxonomy" id="656914"/>
    <lineage>
        <taxon>Bacteria</taxon>
        <taxon>Bacillati</taxon>
        <taxon>Bacillota</taxon>
        <taxon>Clostridia</taxon>
        <taxon>Eubacteriales</taxon>
        <taxon>Peptococcaceae</taxon>
        <taxon>Desulfonispora</taxon>
    </lineage>
</organism>
<protein>
    <recommendedName>
        <fullName evidence="2">GTP diphosphokinase</fullName>
        <ecNumber evidence="2">2.7.6.5</ecNumber>
    </recommendedName>
</protein>
<dbReference type="InterPro" id="IPR004811">
    <property type="entry name" value="RelA/Spo_fam"/>
</dbReference>
<evidence type="ECO:0000256" key="2">
    <source>
        <dbReference type="ARBA" id="ARBA00013251"/>
    </source>
</evidence>
<comment type="pathway">
    <text evidence="1">Purine metabolism; ppGpp biosynthesis; ppGpp from GTP: step 1/2.</text>
</comment>
<dbReference type="Pfam" id="PF02824">
    <property type="entry name" value="TGS"/>
    <property type="match status" value="1"/>
</dbReference>
<evidence type="ECO:0000259" key="5">
    <source>
        <dbReference type="PROSITE" id="PS51671"/>
    </source>
</evidence>
<dbReference type="Pfam" id="PF13291">
    <property type="entry name" value="ACT_4"/>
    <property type="match status" value="1"/>
</dbReference>
<accession>A0A1W1VQP2</accession>
<dbReference type="GO" id="GO:0008728">
    <property type="term" value="F:GTP diphosphokinase activity"/>
    <property type="evidence" value="ECO:0007669"/>
    <property type="project" value="UniProtKB-EC"/>
</dbReference>
<dbReference type="InterPro" id="IPR033655">
    <property type="entry name" value="TGS_RelA/SpoT"/>
</dbReference>
<dbReference type="FunFam" id="1.10.3210.10:FF:000001">
    <property type="entry name" value="GTP pyrophosphokinase RelA"/>
    <property type="match status" value="1"/>
</dbReference>
<evidence type="ECO:0000259" key="6">
    <source>
        <dbReference type="PROSITE" id="PS51831"/>
    </source>
</evidence>
<feature type="domain" description="HD" evidence="6">
    <location>
        <begin position="44"/>
        <end position="143"/>
    </location>
</feature>
<dbReference type="GO" id="GO:0005886">
    <property type="term" value="C:plasma membrane"/>
    <property type="evidence" value="ECO:0007669"/>
    <property type="project" value="TreeGrafter"/>
</dbReference>
<dbReference type="PANTHER" id="PTHR21262">
    <property type="entry name" value="GUANOSINE-3',5'-BIS DIPHOSPHATE 3'-PYROPHOSPHOHYDROLASE"/>
    <property type="match status" value="1"/>
</dbReference>
<gene>
    <name evidence="8" type="ORF">SAMN00017405_0460</name>
</gene>
<evidence type="ECO:0000256" key="3">
    <source>
        <dbReference type="ARBA" id="ARBA00048244"/>
    </source>
</evidence>
<dbReference type="CDD" id="cd01668">
    <property type="entry name" value="TGS_RSH"/>
    <property type="match status" value="1"/>
</dbReference>
<dbReference type="CDD" id="cd05399">
    <property type="entry name" value="NT_Rel-Spo_like"/>
    <property type="match status" value="1"/>
</dbReference>
<dbReference type="GO" id="GO:0016301">
    <property type="term" value="F:kinase activity"/>
    <property type="evidence" value="ECO:0007669"/>
    <property type="project" value="UniProtKB-KW"/>
</dbReference>
<dbReference type="InterPro" id="IPR043519">
    <property type="entry name" value="NT_sf"/>
</dbReference>
<dbReference type="FunFam" id="3.10.20.30:FF:000002">
    <property type="entry name" value="GTP pyrophosphokinase (RelA/SpoT)"/>
    <property type="match status" value="1"/>
</dbReference>
<dbReference type="RefSeq" id="WP_084054247.1">
    <property type="nucleotide sequence ID" value="NZ_FWWT01000022.1"/>
</dbReference>
<dbReference type="Pfam" id="PF04607">
    <property type="entry name" value="RelA_SpoT"/>
    <property type="match status" value="1"/>
</dbReference>
<dbReference type="EMBL" id="FWWT01000022">
    <property type="protein sequence ID" value="SMB95685.1"/>
    <property type="molecule type" value="Genomic_DNA"/>
</dbReference>
<dbReference type="EC" id="2.7.6.5" evidence="2"/>
<dbReference type="InterPro" id="IPR012675">
    <property type="entry name" value="Beta-grasp_dom_sf"/>
</dbReference>
<evidence type="ECO:0000313" key="8">
    <source>
        <dbReference type="EMBL" id="SMB95685.1"/>
    </source>
</evidence>
<dbReference type="InterPro" id="IPR012676">
    <property type="entry name" value="TGS-like"/>
</dbReference>